<sequence length="162" mass="17429">MRLLLCLELFVMLVLANGAPVVAAGLFKAHWSEPVDGGRLWKDGRPVLGESKTWRGVVSGSLACGLFSLATGLGFVFGGVFGVLGLVGDMLSSFIKRRLGLASSARAVGLDQIPEALLPMLLAMWWLPVSVWGVIVVVVLFTLSNIFASPLLYRLGIRRQPH</sequence>
<feature type="transmembrane region" description="Helical" evidence="1">
    <location>
        <begin position="132"/>
        <end position="153"/>
    </location>
</feature>
<dbReference type="PANTHER" id="PTHR39650:SF1">
    <property type="entry name" value="CDP-ARCHAEOL SYNTHASE"/>
    <property type="match status" value="1"/>
</dbReference>
<dbReference type="STRING" id="1658765.Msub_12663"/>
<dbReference type="RefSeq" id="WP_227506726.1">
    <property type="nucleotide sequence ID" value="NZ_LFBU01000001.1"/>
</dbReference>
<keyword evidence="3" id="KW-1185">Reference proteome</keyword>
<protein>
    <submittedName>
        <fullName evidence="2">Putative integral membrane protein DUF46</fullName>
    </submittedName>
</protein>
<dbReference type="PANTHER" id="PTHR39650">
    <property type="entry name" value="CDP-ARCHAEOL SYNTHASE"/>
    <property type="match status" value="1"/>
</dbReference>
<reference evidence="2 3" key="1">
    <citation type="submission" date="2015-06" db="EMBL/GenBank/DDBJ databases">
        <title>Marinobacter subterrani, a genetically tractable neutrophilic iron-oxidizing strain isolated from the Soudan Iron Mine.</title>
        <authorList>
            <person name="Bonis B.M."/>
            <person name="Gralnick J.A."/>
        </authorList>
    </citation>
    <scope>NUCLEOTIDE SEQUENCE [LARGE SCALE GENOMIC DNA]</scope>
    <source>
        <strain evidence="2 3">JG233</strain>
    </source>
</reference>
<name>A0A0J7M677_9GAMM</name>
<dbReference type="AlphaFoldDB" id="A0A0J7M677"/>
<dbReference type="EMBL" id="LFBU01000001">
    <property type="protein sequence ID" value="KMQ76450.1"/>
    <property type="molecule type" value="Genomic_DNA"/>
</dbReference>
<feature type="transmembrane region" description="Helical" evidence="1">
    <location>
        <begin position="60"/>
        <end position="87"/>
    </location>
</feature>
<comment type="caution">
    <text evidence="2">The sequence shown here is derived from an EMBL/GenBank/DDBJ whole genome shotgun (WGS) entry which is preliminary data.</text>
</comment>
<accession>A0A0J7M677</accession>
<dbReference type="PATRIC" id="fig|1658765.3.peg.2684"/>
<proteinExistence type="predicted"/>
<dbReference type="Proteomes" id="UP000036102">
    <property type="component" value="Unassembled WGS sequence"/>
</dbReference>
<organism evidence="2 3">
    <name type="scientific">Marinobacter subterrani</name>
    <dbReference type="NCBI Taxonomy" id="1658765"/>
    <lineage>
        <taxon>Bacteria</taxon>
        <taxon>Pseudomonadati</taxon>
        <taxon>Pseudomonadota</taxon>
        <taxon>Gammaproteobacteria</taxon>
        <taxon>Pseudomonadales</taxon>
        <taxon>Marinobacteraceae</taxon>
        <taxon>Marinobacter</taxon>
    </lineage>
</organism>
<keyword evidence="1" id="KW-0812">Transmembrane</keyword>
<keyword evidence="1" id="KW-0472">Membrane</keyword>
<keyword evidence="1" id="KW-1133">Transmembrane helix</keyword>
<gene>
    <name evidence="2" type="ORF">Msub_12663</name>
</gene>
<evidence type="ECO:0000313" key="3">
    <source>
        <dbReference type="Proteomes" id="UP000036102"/>
    </source>
</evidence>
<dbReference type="InterPro" id="IPR032690">
    <property type="entry name" value="CarS"/>
</dbReference>
<dbReference type="Pfam" id="PF01864">
    <property type="entry name" value="CarS-like"/>
    <property type="match status" value="2"/>
</dbReference>
<evidence type="ECO:0000256" key="1">
    <source>
        <dbReference type="SAM" id="Phobius"/>
    </source>
</evidence>
<evidence type="ECO:0000313" key="2">
    <source>
        <dbReference type="EMBL" id="KMQ76450.1"/>
    </source>
</evidence>